<comment type="caution">
    <text evidence="3">The sequence shown here is derived from an EMBL/GenBank/DDBJ whole genome shotgun (WGS) entry which is preliminary data.</text>
</comment>
<gene>
    <name evidence="3" type="ORF">GEV02_20525</name>
</gene>
<organism evidence="3 4">
    <name type="scientific">Rugamonas aquatica</name>
    <dbReference type="NCBI Taxonomy" id="2743357"/>
    <lineage>
        <taxon>Bacteria</taxon>
        <taxon>Pseudomonadati</taxon>
        <taxon>Pseudomonadota</taxon>
        <taxon>Betaproteobacteria</taxon>
        <taxon>Burkholderiales</taxon>
        <taxon>Oxalobacteraceae</taxon>
        <taxon>Telluria group</taxon>
        <taxon>Rugamonas</taxon>
    </lineage>
</organism>
<dbReference type="PANTHER" id="PTHR35526:SF6">
    <property type="entry name" value="SLR1861 PROTEIN"/>
    <property type="match status" value="1"/>
</dbReference>
<dbReference type="Gene3D" id="3.30.565.10">
    <property type="entry name" value="Histidine kinase-like ATPase, C-terminal domain"/>
    <property type="match status" value="1"/>
</dbReference>
<dbReference type="GO" id="GO:0004674">
    <property type="term" value="F:protein serine/threonine kinase activity"/>
    <property type="evidence" value="ECO:0007669"/>
    <property type="project" value="UniProtKB-KW"/>
</dbReference>
<accession>A0A6A7N626</accession>
<feature type="domain" description="Histidine kinase/HSP90-like ATPase" evidence="2">
    <location>
        <begin position="11"/>
        <end position="136"/>
    </location>
</feature>
<keyword evidence="1" id="KW-0808">Transferase</keyword>
<dbReference type="InterPro" id="IPR036890">
    <property type="entry name" value="HATPase_C_sf"/>
</dbReference>
<dbReference type="CDD" id="cd16936">
    <property type="entry name" value="HATPase_RsbW-like"/>
    <property type="match status" value="1"/>
</dbReference>
<dbReference type="EMBL" id="WHUG01000009">
    <property type="protein sequence ID" value="MQA40543.1"/>
    <property type="molecule type" value="Genomic_DNA"/>
</dbReference>
<keyword evidence="1" id="KW-0418">Kinase</keyword>
<dbReference type="SUPFAM" id="SSF55874">
    <property type="entry name" value="ATPase domain of HSP90 chaperone/DNA topoisomerase II/histidine kinase"/>
    <property type="match status" value="1"/>
</dbReference>
<evidence type="ECO:0000256" key="1">
    <source>
        <dbReference type="ARBA" id="ARBA00022527"/>
    </source>
</evidence>
<keyword evidence="1" id="KW-0723">Serine/threonine-protein kinase</keyword>
<dbReference type="GO" id="GO:0005524">
    <property type="term" value="F:ATP binding"/>
    <property type="evidence" value="ECO:0007669"/>
    <property type="project" value="UniProtKB-KW"/>
</dbReference>
<dbReference type="PANTHER" id="PTHR35526">
    <property type="entry name" value="ANTI-SIGMA-F FACTOR RSBW-RELATED"/>
    <property type="match status" value="1"/>
</dbReference>
<keyword evidence="3" id="KW-0067">ATP-binding</keyword>
<evidence type="ECO:0000313" key="3">
    <source>
        <dbReference type="EMBL" id="MQA40543.1"/>
    </source>
</evidence>
<protein>
    <submittedName>
        <fullName evidence="3">ATP-binding protein</fullName>
    </submittedName>
</protein>
<evidence type="ECO:0000313" key="4">
    <source>
        <dbReference type="Proteomes" id="UP000440498"/>
    </source>
</evidence>
<proteinExistence type="predicted"/>
<dbReference type="AlphaFoldDB" id="A0A6A7N626"/>
<name>A0A6A7N626_9BURK</name>
<dbReference type="Proteomes" id="UP000440498">
    <property type="component" value="Unassembled WGS sequence"/>
</dbReference>
<evidence type="ECO:0000259" key="2">
    <source>
        <dbReference type="Pfam" id="PF13581"/>
    </source>
</evidence>
<dbReference type="InterPro" id="IPR003594">
    <property type="entry name" value="HATPase_dom"/>
</dbReference>
<sequence>MVKTDFEQIVAANLEAIAPLADAIASWATATALAGQDVFHLNLVLEELVTNIILHGGGKSQYSAIRLRICCVGDVLEVELRDSGPPFDPFSAPPPALGLHIDARPVGGLGVHLVRGLMHECHYQRRHGHNVVLLRKRLTRAET</sequence>
<keyword evidence="4" id="KW-1185">Reference proteome</keyword>
<dbReference type="Pfam" id="PF13581">
    <property type="entry name" value="HATPase_c_2"/>
    <property type="match status" value="1"/>
</dbReference>
<reference evidence="3 4" key="1">
    <citation type="submission" date="2019-10" db="EMBL/GenBank/DDBJ databases">
        <title>Two novel species isolated from a subtropical stream in China.</title>
        <authorList>
            <person name="Lu H."/>
        </authorList>
    </citation>
    <scope>NUCLEOTIDE SEQUENCE [LARGE SCALE GENOMIC DNA]</scope>
    <source>
        <strain evidence="3 4">FT29W</strain>
    </source>
</reference>
<dbReference type="InterPro" id="IPR050267">
    <property type="entry name" value="Anti-sigma-factor_SerPK"/>
</dbReference>
<keyword evidence="3" id="KW-0547">Nucleotide-binding</keyword>